<dbReference type="InterPro" id="IPR027417">
    <property type="entry name" value="P-loop_NTPase"/>
</dbReference>
<dbReference type="PIRSF" id="PIRSF003092">
    <property type="entry name" value="MinD"/>
    <property type="match status" value="1"/>
</dbReference>
<dbReference type="GO" id="GO:0009898">
    <property type="term" value="C:cytoplasmic side of plasma membrane"/>
    <property type="evidence" value="ECO:0007669"/>
    <property type="project" value="TreeGrafter"/>
</dbReference>
<dbReference type="GO" id="GO:0016887">
    <property type="term" value="F:ATP hydrolysis activity"/>
    <property type="evidence" value="ECO:0007669"/>
    <property type="project" value="TreeGrafter"/>
</dbReference>
<dbReference type="PANTHER" id="PTHR43384:SF4">
    <property type="entry name" value="CELLULOSE BIOSYNTHESIS PROTEIN BCSQ-RELATED"/>
    <property type="match status" value="1"/>
</dbReference>
<dbReference type="Gene3D" id="3.40.50.300">
    <property type="entry name" value="P-loop containing nucleotide triphosphate hydrolases"/>
    <property type="match status" value="1"/>
</dbReference>
<evidence type="ECO:0000256" key="1">
    <source>
        <dbReference type="ARBA" id="ARBA00022741"/>
    </source>
</evidence>
<dbReference type="SUPFAM" id="SSF52540">
    <property type="entry name" value="P-loop containing nucleoside triphosphate hydrolases"/>
    <property type="match status" value="1"/>
</dbReference>
<reference evidence="5" key="1">
    <citation type="journal article" date="2010" name="Stand. Genomic Sci.">
        <title>Complete genome sequence of Thermocrinis albus type strain (HI 11/12T).</title>
        <authorList>
            <person name="Wirth R."/>
            <person name="Sikorski J."/>
            <person name="Brambilla E."/>
            <person name="Misra M."/>
            <person name="Lapidus A."/>
            <person name="Copeland A."/>
            <person name="Nolan M."/>
            <person name="Lucas S."/>
            <person name="Chen F."/>
            <person name="Tice H."/>
            <person name="Cheng J.F."/>
            <person name="Han C."/>
            <person name="Detter J.C."/>
            <person name="Tapia R."/>
            <person name="Bruce D."/>
            <person name="Goodwin L."/>
            <person name="Pitluck S."/>
            <person name="Pati A."/>
            <person name="Anderson I."/>
            <person name="Ivanova N."/>
            <person name="Mavromatis K."/>
            <person name="Mikhailova N."/>
            <person name="Chen A."/>
            <person name="Palaniappan K."/>
            <person name="Bilek Y."/>
            <person name="Hader T."/>
            <person name="Land M."/>
            <person name="Hauser L."/>
            <person name="Chang Y.J."/>
            <person name="Jeffries C.D."/>
            <person name="Tindall B.J."/>
            <person name="Rohde M."/>
            <person name="Goker M."/>
            <person name="Bristow J."/>
            <person name="Eisen J.A."/>
            <person name="Markowitz V."/>
            <person name="Hugenholtz P."/>
            <person name="Kyrpides N.C."/>
            <person name="Klenk H.P."/>
        </authorList>
    </citation>
    <scope>NUCLEOTIDE SEQUENCE [LARGE SCALE GENOMIC DNA]</scope>
    <source>
        <strain evidence="5">DSM 14484 / JCM 11386 / HI 11/12</strain>
    </source>
</reference>
<evidence type="ECO:0000313" key="4">
    <source>
        <dbReference type="EMBL" id="ADC89798.1"/>
    </source>
</evidence>
<dbReference type="Proteomes" id="UP000002043">
    <property type="component" value="Chromosome"/>
</dbReference>
<dbReference type="AlphaFoldDB" id="D3SM18"/>
<evidence type="ECO:0000259" key="3">
    <source>
        <dbReference type="Pfam" id="PF01656"/>
    </source>
</evidence>
<dbReference type="InterPro" id="IPR002586">
    <property type="entry name" value="CobQ/CobB/MinD/ParA_Nub-bd_dom"/>
</dbReference>
<dbReference type="RefSeq" id="WP_012992204.1">
    <property type="nucleotide sequence ID" value="NC_013894.1"/>
</dbReference>
<dbReference type="GO" id="GO:0005829">
    <property type="term" value="C:cytosol"/>
    <property type="evidence" value="ECO:0007669"/>
    <property type="project" value="TreeGrafter"/>
</dbReference>
<dbReference type="eggNOG" id="COG0455">
    <property type="taxonomic scope" value="Bacteria"/>
</dbReference>
<keyword evidence="1" id="KW-0547">Nucleotide-binding</keyword>
<evidence type="ECO:0000313" key="5">
    <source>
        <dbReference type="Proteomes" id="UP000002043"/>
    </source>
</evidence>
<dbReference type="GO" id="GO:0051782">
    <property type="term" value="P:negative regulation of cell division"/>
    <property type="evidence" value="ECO:0007669"/>
    <property type="project" value="TreeGrafter"/>
</dbReference>
<dbReference type="CDD" id="cd02038">
    <property type="entry name" value="FlhG-like"/>
    <property type="match status" value="1"/>
</dbReference>
<accession>D3SM18</accession>
<dbReference type="GO" id="GO:0005524">
    <property type="term" value="F:ATP binding"/>
    <property type="evidence" value="ECO:0007669"/>
    <property type="project" value="UniProtKB-KW"/>
</dbReference>
<dbReference type="STRING" id="638303.Thal_1166"/>
<keyword evidence="5" id="KW-1185">Reference proteome</keyword>
<dbReference type="HOGENOM" id="CLU_037612_0_0_0"/>
<dbReference type="InterPro" id="IPR033875">
    <property type="entry name" value="FlhG"/>
</dbReference>
<name>D3SM18_THEAH</name>
<organism evidence="4 5">
    <name type="scientific">Thermocrinis albus (strain DSM 14484 / JCM 11386 / HI 11/12)</name>
    <dbReference type="NCBI Taxonomy" id="638303"/>
    <lineage>
        <taxon>Bacteria</taxon>
        <taxon>Pseudomonadati</taxon>
        <taxon>Aquificota</taxon>
        <taxon>Aquificia</taxon>
        <taxon>Aquificales</taxon>
        <taxon>Aquificaceae</taxon>
        <taxon>Thermocrinis</taxon>
    </lineage>
</organism>
<dbReference type="Pfam" id="PF01656">
    <property type="entry name" value="CbiA"/>
    <property type="match status" value="1"/>
</dbReference>
<evidence type="ECO:0000256" key="2">
    <source>
        <dbReference type="ARBA" id="ARBA00022840"/>
    </source>
</evidence>
<sequence length="276" mass="30787">MEGQAQHLRVVEGKERYVPYLAVASGKGGVGKTLLSINIGSILRKQGKRVLLIDGDLGLSNIHLMLGIAPPKNLYHFFRGEASLDEISIPIEEGLHFISSGSGVRELVNLPEKQLRNLILLLQEYAEKNYDIVVFDTPPGIHNDTLSIVSSSHFPIVITTPEPTAVADAYGLIKVLSLECGVKNFYLIVNKVSHEDEARRVYESINTVCQKFTPAQVMYLGGIRYSPKLIRSIVQQNPFHQELTRELSLALSRLPIGVVPHRLSFWEKLLSKLRRG</sequence>
<protein>
    <submittedName>
        <fullName evidence="4">Cobyrinic acid ac-diamide synthase</fullName>
    </submittedName>
</protein>
<dbReference type="EMBL" id="CP001931">
    <property type="protein sequence ID" value="ADC89798.1"/>
    <property type="molecule type" value="Genomic_DNA"/>
</dbReference>
<dbReference type="InterPro" id="IPR025501">
    <property type="entry name" value="MinD_FleN"/>
</dbReference>
<dbReference type="OrthoDB" id="9816297at2"/>
<proteinExistence type="predicted"/>
<feature type="domain" description="CobQ/CobB/MinD/ParA nucleotide binding" evidence="3">
    <location>
        <begin position="21"/>
        <end position="238"/>
    </location>
</feature>
<keyword evidence="2" id="KW-0067">ATP-binding</keyword>
<dbReference type="PANTHER" id="PTHR43384">
    <property type="entry name" value="SEPTUM SITE-DETERMINING PROTEIN MIND HOMOLOG, CHLOROPLASTIC-RELATED"/>
    <property type="match status" value="1"/>
</dbReference>
<dbReference type="InterPro" id="IPR050625">
    <property type="entry name" value="ParA/MinD_ATPase"/>
</dbReference>
<dbReference type="KEGG" id="tal:Thal_1166"/>
<gene>
    <name evidence="4" type="ordered locus">Thal_1166</name>
</gene>